<name>A0A381YCA1_9ZZZZ</name>
<protein>
    <submittedName>
        <fullName evidence="1">Uncharacterized protein</fullName>
    </submittedName>
</protein>
<accession>A0A381YCA1</accession>
<gene>
    <name evidence="1" type="ORF">METZ01_LOCUS127075</name>
</gene>
<organism evidence="1">
    <name type="scientific">marine metagenome</name>
    <dbReference type="NCBI Taxonomy" id="408172"/>
    <lineage>
        <taxon>unclassified sequences</taxon>
        <taxon>metagenomes</taxon>
        <taxon>ecological metagenomes</taxon>
    </lineage>
</organism>
<proteinExistence type="predicted"/>
<reference evidence="1" key="1">
    <citation type="submission" date="2018-05" db="EMBL/GenBank/DDBJ databases">
        <authorList>
            <person name="Lanie J.A."/>
            <person name="Ng W.-L."/>
            <person name="Kazmierczak K.M."/>
            <person name="Andrzejewski T.M."/>
            <person name="Davidsen T.M."/>
            <person name="Wayne K.J."/>
            <person name="Tettelin H."/>
            <person name="Glass J.I."/>
            <person name="Rusch D."/>
            <person name="Podicherti R."/>
            <person name="Tsui H.-C.T."/>
            <person name="Winkler M.E."/>
        </authorList>
    </citation>
    <scope>NUCLEOTIDE SEQUENCE</scope>
</reference>
<sequence>TISIGTISIALEARLEEVKKQSGSLASHSVGWVP</sequence>
<dbReference type="EMBL" id="UINC01017804">
    <property type="protein sequence ID" value="SVA74221.1"/>
    <property type="molecule type" value="Genomic_DNA"/>
</dbReference>
<dbReference type="AlphaFoldDB" id="A0A381YCA1"/>
<feature type="non-terminal residue" evidence="1">
    <location>
        <position position="1"/>
    </location>
</feature>
<evidence type="ECO:0000313" key="1">
    <source>
        <dbReference type="EMBL" id="SVA74221.1"/>
    </source>
</evidence>